<dbReference type="Proteomes" id="UP000004754">
    <property type="component" value="Unassembled WGS sequence"/>
</dbReference>
<dbReference type="STRING" id="887929.HMP0721_0513"/>
<keyword evidence="2" id="KW-1185">Reference proteome</keyword>
<dbReference type="AlphaFoldDB" id="E6MES0"/>
<reference evidence="1 2" key="1">
    <citation type="submission" date="2010-12" db="EMBL/GenBank/DDBJ databases">
        <authorList>
            <person name="Muzny D."/>
            <person name="Qin X."/>
            <person name="Deng J."/>
            <person name="Jiang H."/>
            <person name="Liu Y."/>
            <person name="Qu J."/>
            <person name="Song X.-Z."/>
            <person name="Zhang L."/>
            <person name="Thornton R."/>
            <person name="Coyle M."/>
            <person name="Francisco L."/>
            <person name="Jackson L."/>
            <person name="Javaid M."/>
            <person name="Korchina V."/>
            <person name="Kovar C."/>
            <person name="Mata R."/>
            <person name="Mathew T."/>
            <person name="Ngo R."/>
            <person name="Nguyen L."/>
            <person name="Nguyen N."/>
            <person name="Okwuonu G."/>
            <person name="Ongeri F."/>
            <person name="Pham C."/>
            <person name="Simmons D."/>
            <person name="Wilczek-Boney K."/>
            <person name="Hale W."/>
            <person name="Jakkamsetti A."/>
            <person name="Pham P."/>
            <person name="Ruth R."/>
            <person name="San Lucas F."/>
            <person name="Warren J."/>
            <person name="Zhang J."/>
            <person name="Zhao Z."/>
            <person name="Zhou C."/>
            <person name="Zhu D."/>
            <person name="Lee S."/>
            <person name="Bess C."/>
            <person name="Blankenburg K."/>
            <person name="Forbes L."/>
            <person name="Fu Q."/>
            <person name="Gubbala S."/>
            <person name="Hirani K."/>
            <person name="Jayaseelan J.C."/>
            <person name="Lara F."/>
            <person name="Munidasa M."/>
            <person name="Palculict T."/>
            <person name="Patil S."/>
            <person name="Pu L.-L."/>
            <person name="Saada N."/>
            <person name="Tang L."/>
            <person name="Weissenberger G."/>
            <person name="Zhu Y."/>
            <person name="Hemphill L."/>
            <person name="Shang Y."/>
            <person name="Youmans B."/>
            <person name="Ayvaz T."/>
            <person name="Ross M."/>
            <person name="Santibanez J."/>
            <person name="Aqrawi P."/>
            <person name="Gross S."/>
            <person name="Joshi V."/>
            <person name="Fowler G."/>
            <person name="Nazareth L."/>
            <person name="Reid J."/>
            <person name="Worley K."/>
            <person name="Petrosino J."/>
            <person name="Highlander S."/>
            <person name="Gibbs R."/>
        </authorList>
    </citation>
    <scope>NUCLEOTIDE SEQUENCE [LARGE SCALE GENOMIC DNA]</scope>
    <source>
        <strain evidence="1 2">ATCC 23263</strain>
    </source>
</reference>
<evidence type="ECO:0000313" key="1">
    <source>
        <dbReference type="EMBL" id="EFV02418.1"/>
    </source>
</evidence>
<sequence length="45" mass="5259">MKANGEFLCKAMGFDTVTHHDVFFKWDDAQVKGQLSERKDFVMHI</sequence>
<evidence type="ECO:0000313" key="2">
    <source>
        <dbReference type="Proteomes" id="UP000004754"/>
    </source>
</evidence>
<name>E6MES0_9FIRM</name>
<dbReference type="HOGENOM" id="CLU_3204077_0_0_9"/>
<accession>E6MES0</accession>
<comment type="caution">
    <text evidence="1">The sequence shown here is derived from an EMBL/GenBank/DDBJ whole genome shotgun (WGS) entry which is preliminary data.</text>
</comment>
<protein>
    <submittedName>
        <fullName evidence="1">Uncharacterized protein</fullName>
    </submittedName>
</protein>
<proteinExistence type="predicted"/>
<dbReference type="EMBL" id="AEQN01000008">
    <property type="protein sequence ID" value="EFV02418.1"/>
    <property type="molecule type" value="Genomic_DNA"/>
</dbReference>
<organism evidence="1 2">
    <name type="scientific">Pseudoramibacter alactolyticus ATCC 23263</name>
    <dbReference type="NCBI Taxonomy" id="887929"/>
    <lineage>
        <taxon>Bacteria</taxon>
        <taxon>Bacillati</taxon>
        <taxon>Bacillota</taxon>
        <taxon>Clostridia</taxon>
        <taxon>Eubacteriales</taxon>
        <taxon>Eubacteriaceae</taxon>
        <taxon>Pseudoramibacter</taxon>
    </lineage>
</organism>
<gene>
    <name evidence="1" type="ORF">HMP0721_0513</name>
</gene>